<dbReference type="WBParaSite" id="BPAG_0000972101-mRNA-1">
    <property type="protein sequence ID" value="BPAG_0000972101-mRNA-1"/>
    <property type="gene ID" value="BPAG_0000972101"/>
</dbReference>
<accession>A0A0N4TMP0</accession>
<evidence type="ECO:0000313" key="1">
    <source>
        <dbReference type="WBParaSite" id="BPAG_0000972101-mRNA-1"/>
    </source>
</evidence>
<sequence>MREYVKNQTRKSKLAVIKVTSVGIAQDLLYTLLSVKHELLSPLSLTTIIHGSTRIQQFISGVVYDVPIYGSEGQRVRSLYLFPHRQVEAIEMTVRLCID</sequence>
<organism evidence="1">
    <name type="scientific">Brugia pahangi</name>
    <name type="common">Filarial nematode worm</name>
    <dbReference type="NCBI Taxonomy" id="6280"/>
    <lineage>
        <taxon>Eukaryota</taxon>
        <taxon>Metazoa</taxon>
        <taxon>Ecdysozoa</taxon>
        <taxon>Nematoda</taxon>
        <taxon>Chromadorea</taxon>
        <taxon>Rhabditida</taxon>
        <taxon>Spirurina</taxon>
        <taxon>Spiruromorpha</taxon>
        <taxon>Filarioidea</taxon>
        <taxon>Onchocercidae</taxon>
        <taxon>Brugia</taxon>
    </lineage>
</organism>
<proteinExistence type="predicted"/>
<name>A0A0N4TMP0_BRUPA</name>
<dbReference type="AlphaFoldDB" id="A0A0N4TMP0"/>
<protein>
    <submittedName>
        <fullName evidence="1">DNA helicase</fullName>
    </submittedName>
</protein>
<reference evidence="1" key="1">
    <citation type="submission" date="2017-02" db="UniProtKB">
        <authorList>
            <consortium name="WormBaseParasite"/>
        </authorList>
    </citation>
    <scope>IDENTIFICATION</scope>
</reference>